<organism evidence="1 4">
    <name type="scientific">Curtobacterium pusillum</name>
    <dbReference type="NCBI Taxonomy" id="69373"/>
    <lineage>
        <taxon>Bacteria</taxon>
        <taxon>Bacillati</taxon>
        <taxon>Actinomycetota</taxon>
        <taxon>Actinomycetes</taxon>
        <taxon>Micrococcales</taxon>
        <taxon>Microbacteriaceae</taxon>
        <taxon>Curtobacterium</taxon>
    </lineage>
</organism>
<reference evidence="1 4" key="2">
    <citation type="submission" date="2020-07" db="EMBL/GenBank/DDBJ databases">
        <title>Above-ground endophytic microbial communities from plants in different locations in the United States.</title>
        <authorList>
            <person name="Frank C."/>
        </authorList>
    </citation>
    <scope>NUCLEOTIDE SEQUENCE [LARGE SCALE GENOMIC DNA]</scope>
    <source>
        <strain evidence="1 4">WPL5_2</strain>
    </source>
</reference>
<dbReference type="EMBL" id="JACGXP010000006">
    <property type="protein sequence ID" value="MBA8991892.1"/>
    <property type="molecule type" value="Genomic_DNA"/>
</dbReference>
<dbReference type="AlphaFoldDB" id="A0AAW3TC41"/>
<protein>
    <submittedName>
        <fullName evidence="1">Uncharacterized protein</fullName>
    </submittedName>
</protein>
<accession>A0AAW3TC41</accession>
<dbReference type="EMBL" id="JABMCE010000080">
    <property type="protein sequence ID" value="NUU14414.1"/>
    <property type="molecule type" value="Genomic_DNA"/>
</dbReference>
<gene>
    <name evidence="1" type="ORF">FHW23_003179</name>
    <name evidence="2" type="ORF">HP507_11295</name>
</gene>
<keyword evidence="3" id="KW-1185">Reference proteome</keyword>
<sequence length="153" mass="17856">MWFERDRRGVHSRGLDARGQRRYFAPETLTALEGLPPSELESLHDALAELEADVLVEYDPEDESIDHDDEDAFRMVPPPTTIAFPPVTSDFATAFTEHVQGLDRRWRLDASAIAFEVVGTTLRPHWERQRARRRAAWRLTARRRHGSRRVRRR</sequence>
<evidence type="ECO:0000313" key="2">
    <source>
        <dbReference type="EMBL" id="NUU14414.1"/>
    </source>
</evidence>
<evidence type="ECO:0000313" key="3">
    <source>
        <dbReference type="Proteomes" id="UP000573001"/>
    </source>
</evidence>
<dbReference type="Proteomes" id="UP000590225">
    <property type="component" value="Unassembled WGS sequence"/>
</dbReference>
<comment type="caution">
    <text evidence="1">The sequence shown here is derived from an EMBL/GenBank/DDBJ whole genome shotgun (WGS) entry which is preliminary data.</text>
</comment>
<reference evidence="2 3" key="1">
    <citation type="submission" date="2020-05" db="EMBL/GenBank/DDBJ databases">
        <title>Genome Sequencing of Type Strains.</title>
        <authorList>
            <person name="Lemaire J.F."/>
            <person name="Inderbitzin P."/>
            <person name="Gregorio O.A."/>
            <person name="Collins S.B."/>
            <person name="Wespe N."/>
            <person name="Knight-Connoni V."/>
        </authorList>
    </citation>
    <scope>NUCLEOTIDE SEQUENCE [LARGE SCALE GENOMIC DNA]</scope>
    <source>
        <strain evidence="2 3">ATCC 19096</strain>
    </source>
</reference>
<evidence type="ECO:0000313" key="4">
    <source>
        <dbReference type="Proteomes" id="UP000590225"/>
    </source>
</evidence>
<dbReference type="RefSeq" id="WP_175351887.1">
    <property type="nucleotide sequence ID" value="NZ_BAAAWQ010000001.1"/>
</dbReference>
<dbReference type="Proteomes" id="UP000573001">
    <property type="component" value="Unassembled WGS sequence"/>
</dbReference>
<proteinExistence type="predicted"/>
<evidence type="ECO:0000313" key="1">
    <source>
        <dbReference type="EMBL" id="MBA8991892.1"/>
    </source>
</evidence>
<name>A0AAW3TC41_9MICO</name>